<evidence type="ECO:0000256" key="2">
    <source>
        <dbReference type="ARBA" id="ARBA00005074"/>
    </source>
</evidence>
<dbReference type="Ensembl" id="ENSMMOT00000021974.1">
    <property type="protein sequence ID" value="ENSMMOP00000021616.1"/>
    <property type="gene ID" value="ENSMMOG00000016430.1"/>
</dbReference>
<feature type="compositionally biased region" description="Basic and acidic residues" evidence="16">
    <location>
        <begin position="474"/>
        <end position="486"/>
    </location>
</feature>
<dbReference type="Pfam" id="PF13202">
    <property type="entry name" value="EF-hand_5"/>
    <property type="match status" value="1"/>
</dbReference>
<keyword evidence="9 17" id="KW-1133">Transmembrane helix</keyword>
<evidence type="ECO:0000256" key="6">
    <source>
        <dbReference type="ARBA" id="ARBA00022692"/>
    </source>
</evidence>
<dbReference type="CDD" id="cd00051">
    <property type="entry name" value="EFh"/>
    <property type="match status" value="2"/>
</dbReference>
<keyword evidence="20" id="KW-1185">Reference proteome</keyword>
<organism evidence="19 20">
    <name type="scientific">Mola mola</name>
    <name type="common">Ocean sunfish</name>
    <name type="synonym">Tetraodon mola</name>
    <dbReference type="NCBI Taxonomy" id="94237"/>
    <lineage>
        <taxon>Eukaryota</taxon>
        <taxon>Metazoa</taxon>
        <taxon>Chordata</taxon>
        <taxon>Craniata</taxon>
        <taxon>Vertebrata</taxon>
        <taxon>Euteleostomi</taxon>
        <taxon>Actinopterygii</taxon>
        <taxon>Neopterygii</taxon>
        <taxon>Teleostei</taxon>
        <taxon>Neoteleostei</taxon>
        <taxon>Acanthomorphata</taxon>
        <taxon>Eupercaria</taxon>
        <taxon>Tetraodontiformes</taxon>
        <taxon>Molidae</taxon>
        <taxon>Mola</taxon>
    </lineage>
</organism>
<evidence type="ECO:0000256" key="11">
    <source>
        <dbReference type="ARBA" id="ARBA00023136"/>
    </source>
</evidence>
<dbReference type="PROSITE" id="PS00018">
    <property type="entry name" value="EF_HAND_1"/>
    <property type="match status" value="2"/>
</dbReference>
<feature type="domain" description="EF-hand" evidence="18">
    <location>
        <begin position="370"/>
        <end position="405"/>
    </location>
</feature>
<feature type="region of interest" description="Disordered" evidence="16">
    <location>
        <begin position="467"/>
        <end position="486"/>
    </location>
</feature>
<dbReference type="GO" id="GO:0008654">
    <property type="term" value="P:phospholipid biosynthetic process"/>
    <property type="evidence" value="ECO:0007669"/>
    <property type="project" value="UniProtKB-KW"/>
</dbReference>
<evidence type="ECO:0000256" key="14">
    <source>
        <dbReference type="ARBA" id="ARBA00023315"/>
    </source>
</evidence>
<dbReference type="GO" id="GO:0042171">
    <property type="term" value="F:lysophosphatidic acid acyltransferase activity"/>
    <property type="evidence" value="ECO:0007669"/>
    <property type="project" value="TreeGrafter"/>
</dbReference>
<dbReference type="CDD" id="cd07991">
    <property type="entry name" value="LPLAT_LPCAT1-like"/>
    <property type="match status" value="1"/>
</dbReference>
<dbReference type="GO" id="GO:0005783">
    <property type="term" value="C:endoplasmic reticulum"/>
    <property type="evidence" value="ECO:0007669"/>
    <property type="project" value="TreeGrafter"/>
</dbReference>
<dbReference type="UniPathway" id="UPA00085"/>
<evidence type="ECO:0000256" key="13">
    <source>
        <dbReference type="ARBA" id="ARBA00023264"/>
    </source>
</evidence>
<keyword evidence="7" id="KW-0479">Metal-binding</keyword>
<reference evidence="19" key="2">
    <citation type="submission" date="2025-09" db="UniProtKB">
        <authorList>
            <consortium name="Ensembl"/>
        </authorList>
    </citation>
    <scope>IDENTIFICATION</scope>
</reference>
<evidence type="ECO:0000256" key="1">
    <source>
        <dbReference type="ARBA" id="ARBA00004370"/>
    </source>
</evidence>
<comment type="pathway">
    <text evidence="15">Phospholipid metabolism.</text>
</comment>
<dbReference type="InterPro" id="IPR002048">
    <property type="entry name" value="EF_hand_dom"/>
</dbReference>
<dbReference type="PANTHER" id="PTHR23063">
    <property type="entry name" value="PHOSPHOLIPID ACYLTRANSFERASE"/>
    <property type="match status" value="1"/>
</dbReference>
<keyword evidence="11 17" id="KW-0472">Membrane</keyword>
<dbReference type="PROSITE" id="PS50222">
    <property type="entry name" value="EF_HAND_2"/>
    <property type="match status" value="3"/>
</dbReference>
<feature type="transmembrane region" description="Helical" evidence="17">
    <location>
        <begin position="14"/>
        <end position="35"/>
    </location>
</feature>
<dbReference type="Proteomes" id="UP000261620">
    <property type="component" value="Unplaced"/>
</dbReference>
<evidence type="ECO:0000313" key="20">
    <source>
        <dbReference type="Proteomes" id="UP000261620"/>
    </source>
</evidence>
<comment type="pathway">
    <text evidence="2">Lipid metabolism; phospholipid metabolism.</text>
</comment>
<feature type="domain" description="EF-hand" evidence="18">
    <location>
        <begin position="410"/>
        <end position="440"/>
    </location>
</feature>
<comment type="subcellular location">
    <subcellularLocation>
        <location evidence="1">Membrane</location>
    </subcellularLocation>
</comment>
<comment type="similarity">
    <text evidence="3">Belongs to the 1-acyl-sn-glycerol-3-phosphate acyltransferase family.</text>
</comment>
<evidence type="ECO:0000256" key="10">
    <source>
        <dbReference type="ARBA" id="ARBA00023098"/>
    </source>
</evidence>
<dbReference type="GO" id="GO:0005509">
    <property type="term" value="F:calcium ion binding"/>
    <property type="evidence" value="ECO:0007669"/>
    <property type="project" value="InterPro"/>
</dbReference>
<keyword evidence="8" id="KW-0106">Calcium</keyword>
<dbReference type="InterPro" id="IPR018247">
    <property type="entry name" value="EF_Hand_1_Ca_BS"/>
</dbReference>
<dbReference type="AlphaFoldDB" id="A0A3Q3XFH9"/>
<dbReference type="SMART" id="SM00563">
    <property type="entry name" value="PlsC"/>
    <property type="match status" value="1"/>
</dbReference>
<keyword evidence="5" id="KW-0808">Transferase</keyword>
<dbReference type="SUPFAM" id="SSF69593">
    <property type="entry name" value="Glycerol-3-phosphate (1)-acyltransferase"/>
    <property type="match status" value="1"/>
</dbReference>
<evidence type="ECO:0000256" key="4">
    <source>
        <dbReference type="ARBA" id="ARBA00022516"/>
    </source>
</evidence>
<evidence type="ECO:0000259" key="18">
    <source>
        <dbReference type="PROSITE" id="PS50222"/>
    </source>
</evidence>
<dbReference type="OMA" id="FLYHKSE"/>
<evidence type="ECO:0000256" key="12">
    <source>
        <dbReference type="ARBA" id="ARBA00023209"/>
    </source>
</evidence>
<keyword evidence="6 17" id="KW-0812">Transmembrane</keyword>
<name>A0A3Q3XFH9_MOLML</name>
<evidence type="ECO:0000256" key="5">
    <source>
        <dbReference type="ARBA" id="ARBA00022679"/>
    </source>
</evidence>
<dbReference type="Gene3D" id="1.10.238.10">
    <property type="entry name" value="EF-hand"/>
    <property type="match status" value="1"/>
</dbReference>
<keyword evidence="14" id="KW-0012">Acyltransferase</keyword>
<reference evidence="19" key="1">
    <citation type="submission" date="2025-08" db="UniProtKB">
        <authorList>
            <consortium name="Ensembl"/>
        </authorList>
    </citation>
    <scope>IDENTIFICATION</scope>
</reference>
<evidence type="ECO:0000256" key="17">
    <source>
        <dbReference type="SAM" id="Phobius"/>
    </source>
</evidence>
<evidence type="ECO:0000256" key="8">
    <source>
        <dbReference type="ARBA" id="ARBA00022837"/>
    </source>
</evidence>
<protein>
    <recommendedName>
        <fullName evidence="18">EF-hand domain-containing protein</fullName>
    </recommendedName>
</protein>
<evidence type="ECO:0000256" key="3">
    <source>
        <dbReference type="ARBA" id="ARBA00008655"/>
    </source>
</evidence>
<dbReference type="Pfam" id="PF01553">
    <property type="entry name" value="Acyltransferase"/>
    <property type="match status" value="1"/>
</dbReference>
<feature type="transmembrane region" description="Helical" evidence="17">
    <location>
        <begin position="41"/>
        <end position="60"/>
    </location>
</feature>
<dbReference type="STRING" id="94237.ENSMMOP00000021616"/>
<evidence type="ECO:0000256" key="9">
    <source>
        <dbReference type="ARBA" id="ARBA00022989"/>
    </source>
</evidence>
<evidence type="ECO:0000313" key="19">
    <source>
        <dbReference type="Ensembl" id="ENSMMOP00000021616.1"/>
    </source>
</evidence>
<dbReference type="Pfam" id="PF13499">
    <property type="entry name" value="EF-hand_7"/>
    <property type="match status" value="1"/>
</dbReference>
<evidence type="ECO:0000256" key="16">
    <source>
        <dbReference type="SAM" id="MobiDB-lite"/>
    </source>
</evidence>
<dbReference type="SUPFAM" id="SSF47473">
    <property type="entry name" value="EF-hand"/>
    <property type="match status" value="1"/>
</dbReference>
<keyword evidence="4" id="KW-0444">Lipid biosynthesis</keyword>
<dbReference type="SMART" id="SM00054">
    <property type="entry name" value="EFh"/>
    <property type="match status" value="3"/>
</dbReference>
<dbReference type="GO" id="GO:0016020">
    <property type="term" value="C:membrane"/>
    <property type="evidence" value="ECO:0007669"/>
    <property type="project" value="UniProtKB-SubCell"/>
</dbReference>
<dbReference type="PANTHER" id="PTHR23063:SF21">
    <property type="entry name" value="LYSOPHOSPHATIDYLCHOLINE ACYLTRANSFERASE 2"/>
    <property type="match status" value="1"/>
</dbReference>
<evidence type="ECO:0000256" key="7">
    <source>
        <dbReference type="ARBA" id="ARBA00022723"/>
    </source>
</evidence>
<keyword evidence="12" id="KW-0594">Phospholipid biosynthesis</keyword>
<keyword evidence="10" id="KW-0443">Lipid metabolism</keyword>
<feature type="domain" description="EF-hand" evidence="18">
    <location>
        <begin position="333"/>
        <end position="368"/>
    </location>
</feature>
<dbReference type="GO" id="GO:0047184">
    <property type="term" value="F:1-acylglycerophosphocholine O-acyltransferase activity"/>
    <property type="evidence" value="ECO:0007669"/>
    <property type="project" value="UniProtKB-ARBA"/>
</dbReference>
<evidence type="ECO:0000256" key="15">
    <source>
        <dbReference type="ARBA" id="ARBA00025707"/>
    </source>
</evidence>
<accession>A0A3Q3XFH9</accession>
<dbReference type="InterPro" id="IPR002123">
    <property type="entry name" value="Plipid/glycerol_acylTrfase"/>
</dbReference>
<proteinExistence type="inferred from homology"/>
<keyword evidence="13" id="KW-1208">Phospholipid metabolism</keyword>
<dbReference type="InterPro" id="IPR011992">
    <property type="entry name" value="EF-hand-dom_pair"/>
</dbReference>
<sequence>MSADRLYRLPCQQACPVTVCFCVSLSMQCVLLGIVLVPVRAILLSLVLMVTWPVAVIITFKHPLKGAVKPMTGWRRFMCRRVMATLGRMYYFCMGFRVVVKGRQVSSSEAPILAVAPHSTFFDGIVCIVAGLPSTVSRVENLATPIFGRFVRCLQPVLVSRKDPDSRKNTIQEIVSRAKSGGHWPQILIFPEGTCTNRSCLITFKQGAFIPGVPVQPVLIRYPNILFLPPHIPAEEERKTPVLFANGVRKSMAQALGVPVTDHTYEDCRLMISAGELTLPMEAGLVEFTKISRKLNLKWDNLRKELEGFAAMASSCKGGRITIEQFARFLKLPVNPALKELFAMFDRNGDGTIDFREYVIGVTILCRPANTEEVLQMAFQLFDTDKDEQITHEEFAGLLRSALGVSDINLAKLFKEIDSDTSGFITISEFQAFANTHPEYAKLFTTYLELQRYQAIQEAMPGELELASLTSSGDKQEDSVSDKKDD</sequence>
<dbReference type="InterPro" id="IPR045252">
    <property type="entry name" value="LPCAT1-like"/>
</dbReference>